<dbReference type="Pfam" id="PF00057">
    <property type="entry name" value="Ldl_recept_a"/>
    <property type="match status" value="1"/>
</dbReference>
<feature type="disulfide bond" evidence="2">
    <location>
        <begin position="46"/>
        <end position="61"/>
    </location>
</feature>
<protein>
    <submittedName>
        <fullName evidence="4">Uncharacterized protein</fullName>
    </submittedName>
</protein>
<comment type="caution">
    <text evidence="2">Lacks conserved residue(s) required for the propagation of feature annotation.</text>
</comment>
<feature type="transmembrane region" description="Helical" evidence="3">
    <location>
        <begin position="85"/>
        <end position="107"/>
    </location>
</feature>
<evidence type="ECO:0000256" key="3">
    <source>
        <dbReference type="SAM" id="Phobius"/>
    </source>
</evidence>
<dbReference type="PROSITE" id="PS01209">
    <property type="entry name" value="LDLRA_1"/>
    <property type="match status" value="1"/>
</dbReference>
<keyword evidence="3" id="KW-0812">Transmembrane</keyword>
<dbReference type="InterPro" id="IPR036055">
    <property type="entry name" value="LDL_receptor-like_sf"/>
</dbReference>
<proteinExistence type="predicted"/>
<dbReference type="InterPro" id="IPR023415">
    <property type="entry name" value="LDLR_class-A_CS"/>
</dbReference>
<sequence>MSMSSSSSDLFDHYQRKYHALKIPPCDPGYFECDSGDYCVKQQFNCDDNEDCPDGSDESNCTDKYDSSYYNKLFSKRPDEDREKLTINCSLTIIPAICTCSGMGIFLCKS</sequence>
<comment type="caution">
    <text evidence="4">The sequence shown here is derived from an EMBL/GenBank/DDBJ whole genome shotgun (WGS) entry which is preliminary data.</text>
</comment>
<evidence type="ECO:0000256" key="2">
    <source>
        <dbReference type="PROSITE-ProRule" id="PRU00124"/>
    </source>
</evidence>
<dbReference type="SMART" id="SM00192">
    <property type="entry name" value="LDLa"/>
    <property type="match status" value="1"/>
</dbReference>
<dbReference type="PROSITE" id="PS50068">
    <property type="entry name" value="LDLRA_2"/>
    <property type="match status" value="1"/>
</dbReference>
<reference evidence="4" key="1">
    <citation type="submission" date="2013-05" db="EMBL/GenBank/DDBJ databases">
        <authorList>
            <person name="Yim A.K.Y."/>
            <person name="Chan T.F."/>
            <person name="Ji K.M."/>
            <person name="Liu X.Y."/>
            <person name="Zhou J.W."/>
            <person name="Li R.Q."/>
            <person name="Yang K.Y."/>
            <person name="Li J."/>
            <person name="Li M."/>
            <person name="Law P.T.W."/>
            <person name="Wu Y.L."/>
            <person name="Cai Z.L."/>
            <person name="Qin H."/>
            <person name="Bao Y."/>
            <person name="Leung R.K.K."/>
            <person name="Ng P.K.S."/>
            <person name="Zou J."/>
            <person name="Zhong X.J."/>
            <person name="Ran P.X."/>
            <person name="Zhong N.S."/>
            <person name="Liu Z.G."/>
            <person name="Tsui S.K.W."/>
        </authorList>
    </citation>
    <scope>NUCLEOTIDE SEQUENCE</scope>
    <source>
        <strain evidence="4">Derf</strain>
        <tissue evidence="4">Whole organism</tissue>
    </source>
</reference>
<dbReference type="AlphaFoldDB" id="A0A922L6M0"/>
<evidence type="ECO:0000256" key="1">
    <source>
        <dbReference type="ARBA" id="ARBA00023157"/>
    </source>
</evidence>
<dbReference type="Proteomes" id="UP000790347">
    <property type="component" value="Unassembled WGS sequence"/>
</dbReference>
<keyword evidence="1 2" id="KW-1015">Disulfide bond</keyword>
<accession>A0A922L6M0</accession>
<dbReference type="Gene3D" id="4.10.400.10">
    <property type="entry name" value="Low-density Lipoprotein Receptor"/>
    <property type="match status" value="1"/>
</dbReference>
<dbReference type="CDD" id="cd00112">
    <property type="entry name" value="LDLa"/>
    <property type="match status" value="1"/>
</dbReference>
<organism evidence="4 5">
    <name type="scientific">Dermatophagoides farinae</name>
    <name type="common">American house dust mite</name>
    <dbReference type="NCBI Taxonomy" id="6954"/>
    <lineage>
        <taxon>Eukaryota</taxon>
        <taxon>Metazoa</taxon>
        <taxon>Ecdysozoa</taxon>
        <taxon>Arthropoda</taxon>
        <taxon>Chelicerata</taxon>
        <taxon>Arachnida</taxon>
        <taxon>Acari</taxon>
        <taxon>Acariformes</taxon>
        <taxon>Sarcoptiformes</taxon>
        <taxon>Astigmata</taxon>
        <taxon>Psoroptidia</taxon>
        <taxon>Analgoidea</taxon>
        <taxon>Pyroglyphidae</taxon>
        <taxon>Dermatophagoidinae</taxon>
        <taxon>Dermatophagoides</taxon>
    </lineage>
</organism>
<dbReference type="SUPFAM" id="SSF57424">
    <property type="entry name" value="LDL receptor-like module"/>
    <property type="match status" value="1"/>
</dbReference>
<dbReference type="InterPro" id="IPR002172">
    <property type="entry name" value="LDrepeatLR_classA_rpt"/>
</dbReference>
<name>A0A922L6M0_DERFA</name>
<keyword evidence="3" id="KW-0472">Membrane</keyword>
<keyword evidence="3" id="KW-1133">Transmembrane helix</keyword>
<gene>
    <name evidence="4" type="ORF">DERF_010211</name>
</gene>
<evidence type="ECO:0000313" key="4">
    <source>
        <dbReference type="EMBL" id="KAH9511778.1"/>
    </source>
</evidence>
<keyword evidence="5" id="KW-1185">Reference proteome</keyword>
<evidence type="ECO:0000313" key="5">
    <source>
        <dbReference type="Proteomes" id="UP000790347"/>
    </source>
</evidence>
<dbReference type="EMBL" id="ASGP02000004">
    <property type="protein sequence ID" value="KAH9511778.1"/>
    <property type="molecule type" value="Genomic_DNA"/>
</dbReference>
<reference evidence="4" key="2">
    <citation type="journal article" date="2022" name="Res Sq">
        <title>Comparative Genomics Reveals Insights into the Divergent Evolution of Astigmatic Mites and Household Pest Adaptations.</title>
        <authorList>
            <person name="Xiong Q."/>
            <person name="Wan A.T.-Y."/>
            <person name="Liu X.-Y."/>
            <person name="Fung C.S.-H."/>
            <person name="Xiao X."/>
            <person name="Malainual N."/>
            <person name="Hou J."/>
            <person name="Wang L."/>
            <person name="Wang M."/>
            <person name="Yang K."/>
            <person name="Cui Y."/>
            <person name="Leung E."/>
            <person name="Nong W."/>
            <person name="Shin S.-K."/>
            <person name="Au S."/>
            <person name="Jeong K.Y."/>
            <person name="Chew F.T."/>
            <person name="Hui J."/>
            <person name="Leung T.F."/>
            <person name="Tungtrongchitr A."/>
            <person name="Zhong N."/>
            <person name="Liu Z."/>
            <person name="Tsui S."/>
        </authorList>
    </citation>
    <scope>NUCLEOTIDE SEQUENCE</scope>
    <source>
        <strain evidence="4">Derf</strain>
        <tissue evidence="4">Whole organism</tissue>
    </source>
</reference>